<comment type="cofactor">
    <cofactor evidence="1">
        <name>heme</name>
        <dbReference type="ChEBI" id="CHEBI:30413"/>
    </cofactor>
</comment>
<comment type="caution">
    <text evidence="9">The sequence shown here is derived from an EMBL/GenBank/DDBJ whole genome shotgun (WGS) entry which is preliminary data.</text>
</comment>
<dbReference type="SUPFAM" id="SSF48264">
    <property type="entry name" value="Cytochrome P450"/>
    <property type="match status" value="1"/>
</dbReference>
<keyword evidence="10" id="KW-1185">Reference proteome</keyword>
<evidence type="ECO:0000256" key="7">
    <source>
        <dbReference type="ARBA" id="ARBA00023033"/>
    </source>
</evidence>
<sequence>MAHLTDVWPGPLPDFLQRSGDQGVVPVVTPAGDKVWLVCHHALARRVLTDKRFSRAEAVKPHAPRANDAQPVPDSMMSMDGADHARLRRIVSGAFSTGRVTGMAPYIERLTEQHLDAMAALGPGTDLVGELATPLPLRVLCSLLGVPPEDSHRFRDWVEVLFDITASTPQTKARRRLELAGYMADLIEHKRRQPADDLLTSMIGAHDRGELSMAELLTMGLTLLMAGYETTVGQIGLSVLHLLSHPGSYEELRDRPDRLAPTVEELLRLTPATPVSFTRVATEDVPLGDVTVRAGEGVLVSLLHGNRDAGAFPEPGELATEGRDAVHLTFGHGVHRCLGAPLARLQLQIVLGRLVRRFPTLRLASGPDPVVWKDGQGTRGLSRLLVEW</sequence>
<evidence type="ECO:0000256" key="8">
    <source>
        <dbReference type="RuleBase" id="RU000461"/>
    </source>
</evidence>
<dbReference type="PANTHER" id="PTHR46696:SF5">
    <property type="entry name" value="CYTOCHROME P450 BJ-1"/>
    <property type="match status" value="1"/>
</dbReference>
<evidence type="ECO:0000256" key="5">
    <source>
        <dbReference type="ARBA" id="ARBA00023002"/>
    </source>
</evidence>
<dbReference type="PRINTS" id="PR00359">
    <property type="entry name" value="BP450"/>
</dbReference>
<dbReference type="PANTHER" id="PTHR46696">
    <property type="entry name" value="P450, PUTATIVE (EUROFUNG)-RELATED"/>
    <property type="match status" value="1"/>
</dbReference>
<keyword evidence="6 8" id="KW-0408">Iron</keyword>
<dbReference type="Pfam" id="PF00067">
    <property type="entry name" value="p450"/>
    <property type="match status" value="1"/>
</dbReference>
<keyword evidence="4 8" id="KW-0479">Metal-binding</keyword>
<gene>
    <name evidence="9" type="ORF">GCM10010405_05120</name>
</gene>
<reference evidence="10" key="1">
    <citation type="journal article" date="2019" name="Int. J. Syst. Evol. Microbiol.">
        <title>The Global Catalogue of Microorganisms (GCM) 10K type strain sequencing project: providing services to taxonomists for standard genome sequencing and annotation.</title>
        <authorList>
            <consortium name="The Broad Institute Genomics Platform"/>
            <consortium name="The Broad Institute Genome Sequencing Center for Infectious Disease"/>
            <person name="Wu L."/>
            <person name="Ma J."/>
        </authorList>
    </citation>
    <scope>NUCLEOTIDE SEQUENCE [LARGE SCALE GENOMIC DNA]</scope>
    <source>
        <strain evidence="10">JCM 6305</strain>
    </source>
</reference>
<keyword evidence="7 8" id="KW-0503">Monooxygenase</keyword>
<evidence type="ECO:0000256" key="4">
    <source>
        <dbReference type="ARBA" id="ARBA00022723"/>
    </source>
</evidence>
<dbReference type="EMBL" id="BAAASZ010000005">
    <property type="protein sequence ID" value="GAA2425583.1"/>
    <property type="molecule type" value="Genomic_DNA"/>
</dbReference>
<evidence type="ECO:0000256" key="6">
    <source>
        <dbReference type="ARBA" id="ARBA00023004"/>
    </source>
</evidence>
<evidence type="ECO:0000256" key="3">
    <source>
        <dbReference type="ARBA" id="ARBA00022617"/>
    </source>
</evidence>
<dbReference type="PRINTS" id="PR00385">
    <property type="entry name" value="P450"/>
</dbReference>
<dbReference type="InterPro" id="IPR002397">
    <property type="entry name" value="Cyt_P450_B"/>
</dbReference>
<organism evidence="9 10">
    <name type="scientific">Streptomyces macrosporus</name>
    <dbReference type="NCBI Taxonomy" id="44032"/>
    <lineage>
        <taxon>Bacteria</taxon>
        <taxon>Bacillati</taxon>
        <taxon>Actinomycetota</taxon>
        <taxon>Actinomycetes</taxon>
        <taxon>Kitasatosporales</taxon>
        <taxon>Streptomycetaceae</taxon>
        <taxon>Streptomyces</taxon>
    </lineage>
</organism>
<dbReference type="Gene3D" id="1.10.630.10">
    <property type="entry name" value="Cytochrome P450"/>
    <property type="match status" value="1"/>
</dbReference>
<evidence type="ECO:0000256" key="1">
    <source>
        <dbReference type="ARBA" id="ARBA00001971"/>
    </source>
</evidence>
<name>A0ABP5WEN0_9ACTN</name>
<dbReference type="Proteomes" id="UP001501638">
    <property type="component" value="Unassembled WGS sequence"/>
</dbReference>
<dbReference type="RefSeq" id="WP_344320370.1">
    <property type="nucleotide sequence ID" value="NZ_BAAASZ010000005.1"/>
</dbReference>
<dbReference type="InterPro" id="IPR001128">
    <property type="entry name" value="Cyt_P450"/>
</dbReference>
<dbReference type="PROSITE" id="PS00086">
    <property type="entry name" value="CYTOCHROME_P450"/>
    <property type="match status" value="1"/>
</dbReference>
<dbReference type="InterPro" id="IPR017972">
    <property type="entry name" value="Cyt_P450_CS"/>
</dbReference>
<comment type="similarity">
    <text evidence="2 8">Belongs to the cytochrome P450 family.</text>
</comment>
<accession>A0ABP5WEN0</accession>
<keyword evidence="5 8" id="KW-0560">Oxidoreductase</keyword>
<protein>
    <submittedName>
        <fullName evidence="9">Cytochrome P450</fullName>
    </submittedName>
</protein>
<evidence type="ECO:0000256" key="2">
    <source>
        <dbReference type="ARBA" id="ARBA00010617"/>
    </source>
</evidence>
<dbReference type="InterPro" id="IPR036396">
    <property type="entry name" value="Cyt_P450_sf"/>
</dbReference>
<evidence type="ECO:0000313" key="10">
    <source>
        <dbReference type="Proteomes" id="UP001501638"/>
    </source>
</evidence>
<evidence type="ECO:0000313" key="9">
    <source>
        <dbReference type="EMBL" id="GAA2425583.1"/>
    </source>
</evidence>
<dbReference type="CDD" id="cd11031">
    <property type="entry name" value="Cyp158A-like"/>
    <property type="match status" value="1"/>
</dbReference>
<proteinExistence type="inferred from homology"/>
<keyword evidence="3 8" id="KW-0349">Heme</keyword>